<protein>
    <submittedName>
        <fullName evidence="7">ABC transporter ATP-binding protein</fullName>
    </submittedName>
</protein>
<dbReference type="InterPro" id="IPR027417">
    <property type="entry name" value="P-loop_NTPase"/>
</dbReference>
<dbReference type="PANTHER" id="PTHR43820:SF2">
    <property type="entry name" value="ABC TRANSPORTER ATP-BINDING PROTEIN"/>
    <property type="match status" value="1"/>
</dbReference>
<keyword evidence="2" id="KW-0813">Transport</keyword>
<dbReference type="InterPro" id="IPR017871">
    <property type="entry name" value="ABC_transporter-like_CS"/>
</dbReference>
<dbReference type="EMBL" id="BOPG01000027">
    <property type="protein sequence ID" value="GIJ56956.1"/>
    <property type="molecule type" value="Genomic_DNA"/>
</dbReference>
<dbReference type="GO" id="GO:0015658">
    <property type="term" value="F:branched-chain amino acid transmembrane transporter activity"/>
    <property type="evidence" value="ECO:0007669"/>
    <property type="project" value="TreeGrafter"/>
</dbReference>
<dbReference type="InterPro" id="IPR003593">
    <property type="entry name" value="AAA+_ATPase"/>
</dbReference>
<feature type="domain" description="ABC transporter" evidence="6">
    <location>
        <begin position="3"/>
        <end position="232"/>
    </location>
</feature>
<evidence type="ECO:0000259" key="6">
    <source>
        <dbReference type="PROSITE" id="PS50893"/>
    </source>
</evidence>
<keyword evidence="3" id="KW-0547">Nucleotide-binding</keyword>
<evidence type="ECO:0000256" key="4">
    <source>
        <dbReference type="ARBA" id="ARBA00022840"/>
    </source>
</evidence>
<dbReference type="GO" id="GO:0015807">
    <property type="term" value="P:L-amino acid transport"/>
    <property type="evidence" value="ECO:0007669"/>
    <property type="project" value="TreeGrafter"/>
</dbReference>
<dbReference type="CDD" id="cd03224">
    <property type="entry name" value="ABC_TM1139_LivF_branched"/>
    <property type="match status" value="1"/>
</dbReference>
<keyword evidence="5" id="KW-0029">Amino-acid transport</keyword>
<dbReference type="Gene3D" id="3.40.50.300">
    <property type="entry name" value="P-loop containing nucleotide triphosphate hydrolases"/>
    <property type="match status" value="1"/>
</dbReference>
<dbReference type="InterPro" id="IPR003439">
    <property type="entry name" value="ABC_transporter-like_ATP-bd"/>
</dbReference>
<evidence type="ECO:0000313" key="7">
    <source>
        <dbReference type="EMBL" id="GIJ56956.1"/>
    </source>
</evidence>
<dbReference type="Pfam" id="PF00005">
    <property type="entry name" value="ABC_tran"/>
    <property type="match status" value="1"/>
</dbReference>
<evidence type="ECO:0000256" key="3">
    <source>
        <dbReference type="ARBA" id="ARBA00022741"/>
    </source>
</evidence>
<comment type="similarity">
    <text evidence="1">Belongs to the ABC transporter superfamily.</text>
</comment>
<dbReference type="SUPFAM" id="SSF52540">
    <property type="entry name" value="P-loop containing nucleoside triphosphate hydrolases"/>
    <property type="match status" value="1"/>
</dbReference>
<gene>
    <name evidence="7" type="ORF">Vau01_044720</name>
</gene>
<evidence type="ECO:0000256" key="5">
    <source>
        <dbReference type="ARBA" id="ARBA00022970"/>
    </source>
</evidence>
<dbReference type="PROSITE" id="PS00211">
    <property type="entry name" value="ABC_TRANSPORTER_1"/>
    <property type="match status" value="1"/>
</dbReference>
<keyword evidence="8" id="KW-1185">Reference proteome</keyword>
<dbReference type="PANTHER" id="PTHR43820">
    <property type="entry name" value="HIGH-AFFINITY BRANCHED-CHAIN AMINO ACID TRANSPORT ATP-BINDING PROTEIN LIVF"/>
    <property type="match status" value="1"/>
</dbReference>
<dbReference type="Proteomes" id="UP000612585">
    <property type="component" value="Unassembled WGS sequence"/>
</dbReference>
<evidence type="ECO:0000313" key="8">
    <source>
        <dbReference type="Proteomes" id="UP000612585"/>
    </source>
</evidence>
<dbReference type="GO" id="GO:0016887">
    <property type="term" value="F:ATP hydrolysis activity"/>
    <property type="evidence" value="ECO:0007669"/>
    <property type="project" value="InterPro"/>
</dbReference>
<dbReference type="GO" id="GO:0005524">
    <property type="term" value="F:ATP binding"/>
    <property type="evidence" value="ECO:0007669"/>
    <property type="project" value="UniProtKB-KW"/>
</dbReference>
<dbReference type="RefSeq" id="WP_203995946.1">
    <property type="nucleotide sequence ID" value="NZ_BOPG01000027.1"/>
</dbReference>
<comment type="caution">
    <text evidence="7">The sequence shown here is derived from an EMBL/GenBank/DDBJ whole genome shotgun (WGS) entry which is preliminary data.</text>
</comment>
<proteinExistence type="inferred from homology"/>
<dbReference type="AlphaFoldDB" id="A0A8J3Z3R2"/>
<dbReference type="PROSITE" id="PS50893">
    <property type="entry name" value="ABC_TRANSPORTER_2"/>
    <property type="match status" value="1"/>
</dbReference>
<dbReference type="InterPro" id="IPR052156">
    <property type="entry name" value="BCAA_Transport_ATP-bd_LivF"/>
</dbReference>
<organism evidence="7 8">
    <name type="scientific">Virgisporangium aurantiacum</name>
    <dbReference type="NCBI Taxonomy" id="175570"/>
    <lineage>
        <taxon>Bacteria</taxon>
        <taxon>Bacillati</taxon>
        <taxon>Actinomycetota</taxon>
        <taxon>Actinomycetes</taxon>
        <taxon>Micromonosporales</taxon>
        <taxon>Micromonosporaceae</taxon>
        <taxon>Virgisporangium</taxon>
    </lineage>
</organism>
<keyword evidence="4 7" id="KW-0067">ATP-binding</keyword>
<reference evidence="7" key="1">
    <citation type="submission" date="2021-01" db="EMBL/GenBank/DDBJ databases">
        <title>Whole genome shotgun sequence of Virgisporangium aurantiacum NBRC 16421.</title>
        <authorList>
            <person name="Komaki H."/>
            <person name="Tamura T."/>
        </authorList>
    </citation>
    <scope>NUCLEOTIDE SEQUENCE</scope>
    <source>
        <strain evidence="7">NBRC 16421</strain>
    </source>
</reference>
<dbReference type="SMART" id="SM00382">
    <property type="entry name" value="AAA"/>
    <property type="match status" value="1"/>
</dbReference>
<name>A0A8J3Z3R2_9ACTN</name>
<evidence type="ECO:0000256" key="1">
    <source>
        <dbReference type="ARBA" id="ARBA00005417"/>
    </source>
</evidence>
<evidence type="ECO:0000256" key="2">
    <source>
        <dbReference type="ARBA" id="ARBA00022448"/>
    </source>
</evidence>
<accession>A0A8J3Z3R2</accession>
<sequence length="234" mass="25439">MSLRVRDLHAGYRNGEVLHGVDLDVEAGRTLAVLGRNGAGKTTLLNTLMGLVRPTRGSVRLDDRDLAGARPDRIARAGIALVPQGRRIWPTVTVREHLVLAGRRRTSPLWTVERLNDLFPVLAERRHQLAGHLSGGEQQMLAIARALITGPRVVLLDEPSEGLAPAVVDRIGETIDAVTRSGVAVILVEHDLHLVFRVADAITVIARGTVAHRADTPAFRRDPETAHRLLGVTT</sequence>